<name>A0A4S4F604_9BIFI</name>
<reference evidence="2 3" key="1">
    <citation type="submission" date="2019-04" db="EMBL/GenBank/DDBJ databases">
        <title>Microbes associate with the intestines of laboratory mice.</title>
        <authorList>
            <person name="Navarre W."/>
            <person name="Wong E."/>
            <person name="Huang K.C."/>
            <person name="Tropini C."/>
            <person name="Ng K."/>
            <person name="Yu B."/>
        </authorList>
    </citation>
    <scope>NUCLEOTIDE SEQUENCE [LARGE SCALE GENOMIC DNA]</scope>
    <source>
        <strain evidence="2 3">NM87_A27A</strain>
    </source>
</reference>
<sequence>MTDFEITQAATERGALFFTLSLREPSGLMVVASLRGHDLAYLEDTCAAYSGDARDPWASTAWGDEPAAVRMDVNGNASLRLYRDGDLVASVPVSRSQAHELREKCRTANERAMMLEASKRWQGRESGKDERKGHAR</sequence>
<gene>
    <name evidence="2" type="ORF">E5991_07880</name>
</gene>
<dbReference type="RefSeq" id="WP_136511591.1">
    <property type="nucleotide sequence ID" value="NZ_SSTF01000024.1"/>
</dbReference>
<dbReference type="EMBL" id="SSTF01000024">
    <property type="protein sequence ID" value="THG24534.1"/>
    <property type="molecule type" value="Genomic_DNA"/>
</dbReference>
<protein>
    <submittedName>
        <fullName evidence="2">Uncharacterized protein</fullName>
    </submittedName>
</protein>
<comment type="caution">
    <text evidence="2">The sequence shown here is derived from an EMBL/GenBank/DDBJ whole genome shotgun (WGS) entry which is preliminary data.</text>
</comment>
<evidence type="ECO:0000313" key="3">
    <source>
        <dbReference type="Proteomes" id="UP000306798"/>
    </source>
</evidence>
<feature type="region of interest" description="Disordered" evidence="1">
    <location>
        <begin position="117"/>
        <end position="136"/>
    </location>
</feature>
<dbReference type="Proteomes" id="UP000306798">
    <property type="component" value="Unassembled WGS sequence"/>
</dbReference>
<accession>A0A4S4F604</accession>
<dbReference type="AlphaFoldDB" id="A0A4S4F604"/>
<evidence type="ECO:0000256" key="1">
    <source>
        <dbReference type="SAM" id="MobiDB-lite"/>
    </source>
</evidence>
<proteinExistence type="predicted"/>
<organism evidence="2 3">
    <name type="scientific">Bifidobacterium pseudolongum</name>
    <dbReference type="NCBI Taxonomy" id="1694"/>
    <lineage>
        <taxon>Bacteria</taxon>
        <taxon>Bacillati</taxon>
        <taxon>Actinomycetota</taxon>
        <taxon>Actinomycetes</taxon>
        <taxon>Bifidobacteriales</taxon>
        <taxon>Bifidobacteriaceae</taxon>
        <taxon>Bifidobacterium</taxon>
    </lineage>
</organism>
<evidence type="ECO:0000313" key="2">
    <source>
        <dbReference type="EMBL" id="THG24534.1"/>
    </source>
</evidence>